<accession>A0A158PMU3</accession>
<reference evidence="3" key="1">
    <citation type="submission" date="2016-04" db="UniProtKB">
        <authorList>
            <consortium name="WormBaseParasite"/>
        </authorList>
    </citation>
    <scope>IDENTIFICATION</scope>
</reference>
<evidence type="ECO:0000313" key="3">
    <source>
        <dbReference type="WBParaSite" id="ASIM_0001019001-mRNA-1"/>
    </source>
</evidence>
<sequence>MSTSNEDDFFVQLFSFDGLTPGTWFAIRILYRLFFIDNSSRDLATKQEIIVQTKNSSRYDQSIVNERVVLIDSIIVQRTHMHIAVKSVFTNTKKRCKTLSITTSWFQIATVIVPELLCERGTIKPLAQQVNRVAEFDFDMNTVMVKSSSSRSPKSDPSCKRLCIFPFLRVIINNVTEMFKAREWCATIDELKHEVLLISSASTSSFPGLILCLLLNLLSSTVYLNSSMALR</sequence>
<gene>
    <name evidence="1" type="ORF">ASIM_LOCUS9921</name>
</gene>
<evidence type="ECO:0000313" key="1">
    <source>
        <dbReference type="EMBL" id="VDK42039.1"/>
    </source>
</evidence>
<dbReference type="AlphaFoldDB" id="A0A158PMU3"/>
<protein>
    <submittedName>
        <fullName evidence="3">Transmembrane protein</fullName>
    </submittedName>
</protein>
<dbReference type="WBParaSite" id="ASIM_0001019001-mRNA-1">
    <property type="protein sequence ID" value="ASIM_0001019001-mRNA-1"/>
    <property type="gene ID" value="ASIM_0001019001"/>
</dbReference>
<dbReference type="EMBL" id="UYRR01030976">
    <property type="protein sequence ID" value="VDK42039.1"/>
    <property type="molecule type" value="Genomic_DNA"/>
</dbReference>
<dbReference type="Proteomes" id="UP000267096">
    <property type="component" value="Unassembled WGS sequence"/>
</dbReference>
<keyword evidence="2" id="KW-1185">Reference proteome</keyword>
<organism evidence="3">
    <name type="scientific">Anisakis simplex</name>
    <name type="common">Herring worm</name>
    <dbReference type="NCBI Taxonomy" id="6269"/>
    <lineage>
        <taxon>Eukaryota</taxon>
        <taxon>Metazoa</taxon>
        <taxon>Ecdysozoa</taxon>
        <taxon>Nematoda</taxon>
        <taxon>Chromadorea</taxon>
        <taxon>Rhabditida</taxon>
        <taxon>Spirurina</taxon>
        <taxon>Ascaridomorpha</taxon>
        <taxon>Ascaridoidea</taxon>
        <taxon>Anisakidae</taxon>
        <taxon>Anisakis</taxon>
        <taxon>Anisakis simplex complex</taxon>
    </lineage>
</organism>
<proteinExistence type="predicted"/>
<evidence type="ECO:0000313" key="2">
    <source>
        <dbReference type="Proteomes" id="UP000267096"/>
    </source>
</evidence>
<dbReference type="OrthoDB" id="5832220at2759"/>
<reference evidence="1 2" key="2">
    <citation type="submission" date="2018-11" db="EMBL/GenBank/DDBJ databases">
        <authorList>
            <consortium name="Pathogen Informatics"/>
        </authorList>
    </citation>
    <scope>NUCLEOTIDE SEQUENCE [LARGE SCALE GENOMIC DNA]</scope>
</reference>
<name>A0A158PMU3_ANISI</name>